<name>A0ACC1Z2W5_MELAZ</name>
<keyword evidence="2" id="KW-1185">Reference proteome</keyword>
<sequence>MAWSTNTSGRSVMRLNLTDMGNLVLLDEHNATVWQSFDNPTDSLVPGQKLVAESKNHVAYSQNSISGTKTSNAPSYVRFWNGSLALFIRSSEPGEPDGSVSILRASSAQYLRLWPDGNLKVYEWLG</sequence>
<accession>A0ACC1Z2W5</accession>
<reference evidence="1 2" key="1">
    <citation type="journal article" date="2023" name="Science">
        <title>Complex scaffold remodeling in plant triterpene biosynthesis.</title>
        <authorList>
            <person name="De La Pena R."/>
            <person name="Hodgson H."/>
            <person name="Liu J.C."/>
            <person name="Stephenson M.J."/>
            <person name="Martin A.C."/>
            <person name="Owen C."/>
            <person name="Harkess A."/>
            <person name="Leebens-Mack J."/>
            <person name="Jimenez L.E."/>
            <person name="Osbourn A."/>
            <person name="Sattely E.S."/>
        </authorList>
    </citation>
    <scope>NUCLEOTIDE SEQUENCE [LARGE SCALE GENOMIC DNA]</scope>
    <source>
        <strain evidence="2">cv. JPN11</strain>
        <tissue evidence="1">Leaf</tissue>
    </source>
</reference>
<evidence type="ECO:0000313" key="1">
    <source>
        <dbReference type="EMBL" id="KAJ4730390.1"/>
    </source>
</evidence>
<gene>
    <name evidence="1" type="ORF">OWV82_003027</name>
</gene>
<evidence type="ECO:0000313" key="2">
    <source>
        <dbReference type="Proteomes" id="UP001164539"/>
    </source>
</evidence>
<dbReference type="Proteomes" id="UP001164539">
    <property type="component" value="Chromosome 1"/>
</dbReference>
<organism evidence="1 2">
    <name type="scientific">Melia azedarach</name>
    <name type="common">Chinaberry tree</name>
    <dbReference type="NCBI Taxonomy" id="155640"/>
    <lineage>
        <taxon>Eukaryota</taxon>
        <taxon>Viridiplantae</taxon>
        <taxon>Streptophyta</taxon>
        <taxon>Embryophyta</taxon>
        <taxon>Tracheophyta</taxon>
        <taxon>Spermatophyta</taxon>
        <taxon>Magnoliopsida</taxon>
        <taxon>eudicotyledons</taxon>
        <taxon>Gunneridae</taxon>
        <taxon>Pentapetalae</taxon>
        <taxon>rosids</taxon>
        <taxon>malvids</taxon>
        <taxon>Sapindales</taxon>
        <taxon>Meliaceae</taxon>
        <taxon>Melia</taxon>
    </lineage>
</organism>
<proteinExistence type="predicted"/>
<protein>
    <submittedName>
        <fullName evidence="1">G-type lectin S-receptor-like serine/threonine-protein kinase</fullName>
    </submittedName>
</protein>
<comment type="caution">
    <text evidence="1">The sequence shown here is derived from an EMBL/GenBank/DDBJ whole genome shotgun (WGS) entry which is preliminary data.</text>
</comment>
<dbReference type="EMBL" id="CM051394">
    <property type="protein sequence ID" value="KAJ4730390.1"/>
    <property type="molecule type" value="Genomic_DNA"/>
</dbReference>